<keyword evidence="2 5" id="KW-0489">Methyltransferase</keyword>
<dbReference type="InterPro" id="IPR004441">
    <property type="entry name" value="rRNA_MeTrfase_TrmH"/>
</dbReference>
<dbReference type="RefSeq" id="WP_424587164.1">
    <property type="nucleotide sequence ID" value="NZ_JBNAUB010000066.1"/>
</dbReference>
<reference evidence="5 6" key="1">
    <citation type="submission" date="2018-01" db="EMBL/GenBank/DDBJ databases">
        <title>Metagenomic assembled genomes from two thermal pools in the Uzon Caldera, Kamchatka, Russia.</title>
        <authorList>
            <person name="Wilkins L."/>
            <person name="Ettinger C."/>
        </authorList>
    </citation>
    <scope>NUCLEOTIDE SEQUENCE [LARGE SCALE GENOMIC DNA]</scope>
    <source>
        <strain evidence="5">ARK-10</strain>
    </source>
</reference>
<evidence type="ECO:0000256" key="1">
    <source>
        <dbReference type="ARBA" id="ARBA00007228"/>
    </source>
</evidence>
<dbReference type="Gene3D" id="3.40.1280.10">
    <property type="match status" value="1"/>
</dbReference>
<comment type="caution">
    <text evidence="5">The sequence shown here is derived from an EMBL/GenBank/DDBJ whole genome shotgun (WGS) entry which is preliminary data.</text>
</comment>
<dbReference type="SUPFAM" id="SSF75217">
    <property type="entry name" value="alpha/beta knot"/>
    <property type="match status" value="1"/>
</dbReference>
<feature type="domain" description="RNA 2-O ribose methyltransferase substrate binding" evidence="4">
    <location>
        <begin position="9"/>
        <end position="86"/>
    </location>
</feature>
<dbReference type="SUPFAM" id="SSF55315">
    <property type="entry name" value="L30e-like"/>
    <property type="match status" value="1"/>
</dbReference>
<gene>
    <name evidence="5" type="ORF">C0175_00445</name>
</gene>
<keyword evidence="3 5" id="KW-0808">Transferase</keyword>
<dbReference type="Pfam" id="PF08032">
    <property type="entry name" value="SpoU_sub_bind"/>
    <property type="match status" value="1"/>
</dbReference>
<evidence type="ECO:0000313" key="5">
    <source>
        <dbReference type="EMBL" id="PMP84198.1"/>
    </source>
</evidence>
<dbReference type="CDD" id="cd18103">
    <property type="entry name" value="SpoU-like_RlmB"/>
    <property type="match status" value="1"/>
</dbReference>
<dbReference type="GO" id="GO:0008173">
    <property type="term" value="F:RNA methyltransferase activity"/>
    <property type="evidence" value="ECO:0007669"/>
    <property type="project" value="InterPro"/>
</dbReference>
<dbReference type="GO" id="GO:0003723">
    <property type="term" value="F:RNA binding"/>
    <property type="evidence" value="ECO:0007669"/>
    <property type="project" value="InterPro"/>
</dbReference>
<dbReference type="InterPro" id="IPR029028">
    <property type="entry name" value="Alpha/beta_knot_MTases"/>
</dbReference>
<organism evidence="5 6">
    <name type="scientific">Caldisericum exile</name>
    <dbReference type="NCBI Taxonomy" id="693075"/>
    <lineage>
        <taxon>Bacteria</taxon>
        <taxon>Pseudomonadati</taxon>
        <taxon>Caldisericota/Cryosericota group</taxon>
        <taxon>Caldisericota</taxon>
        <taxon>Caldisericia</taxon>
        <taxon>Caldisericales</taxon>
        <taxon>Caldisericaceae</taxon>
        <taxon>Caldisericum</taxon>
    </lineage>
</organism>
<dbReference type="EMBL" id="PNIX01000029">
    <property type="protein sequence ID" value="PMP84198.1"/>
    <property type="molecule type" value="Genomic_DNA"/>
</dbReference>
<protein>
    <submittedName>
        <fullName evidence="5">23S rRNA (Guanosine(2251)-2'-O)-methyltransferase RlmB</fullName>
    </submittedName>
</protein>
<dbReference type="AlphaFoldDB" id="A0A2J6X9S8"/>
<sequence>MDKIKNEYFIIGRNPVLEALRAHYPIRLVIVQEGIDLKESVLNSILAHARKNDIQVLFRERSWFDRRFKIMNHQGVVAVGAPYEYKDISELKIKKNSLILILDRIQDPQNFGAIIRAAECAGVKDIIIQERESCDVTETVMSVSSGAVFHVSIYKVSNLAQAISELKENGVWIIGTDINAKDLYFEIDYKNHPFAFIMGNEGEGVRKGLLKECDYVVKIPMRGKVNSLNVSVATGIILFKAFEEKLKNGEYK</sequence>
<dbReference type="PANTHER" id="PTHR46429:SF1">
    <property type="entry name" value="23S RRNA (GUANOSINE-2'-O-)-METHYLTRANSFERASE RLMB"/>
    <property type="match status" value="1"/>
</dbReference>
<dbReference type="FunFam" id="3.40.1280.10:FF:000008">
    <property type="entry name" value="Group 3 RNA methyltransferase TrmH"/>
    <property type="match status" value="1"/>
</dbReference>
<evidence type="ECO:0000256" key="2">
    <source>
        <dbReference type="ARBA" id="ARBA00022603"/>
    </source>
</evidence>
<dbReference type="InterPro" id="IPR013123">
    <property type="entry name" value="SpoU_subst-bd"/>
</dbReference>
<evidence type="ECO:0000256" key="3">
    <source>
        <dbReference type="ARBA" id="ARBA00022679"/>
    </source>
</evidence>
<dbReference type="NCBIfam" id="TIGR00186">
    <property type="entry name" value="rRNA_methyl_3"/>
    <property type="match status" value="1"/>
</dbReference>
<dbReference type="GO" id="GO:0032259">
    <property type="term" value="P:methylation"/>
    <property type="evidence" value="ECO:0007669"/>
    <property type="project" value="UniProtKB-KW"/>
</dbReference>
<dbReference type="InterPro" id="IPR029064">
    <property type="entry name" value="Ribosomal_eL30-like_sf"/>
</dbReference>
<evidence type="ECO:0000259" key="4">
    <source>
        <dbReference type="SMART" id="SM00967"/>
    </source>
</evidence>
<evidence type="ECO:0000313" key="6">
    <source>
        <dbReference type="Proteomes" id="UP000236910"/>
    </source>
</evidence>
<dbReference type="GO" id="GO:0005829">
    <property type="term" value="C:cytosol"/>
    <property type="evidence" value="ECO:0007669"/>
    <property type="project" value="TreeGrafter"/>
</dbReference>
<dbReference type="Gene3D" id="3.30.1330.30">
    <property type="match status" value="1"/>
</dbReference>
<dbReference type="GO" id="GO:0006396">
    <property type="term" value="P:RNA processing"/>
    <property type="evidence" value="ECO:0007669"/>
    <property type="project" value="InterPro"/>
</dbReference>
<name>A0A2J6X9S8_9BACT</name>
<comment type="similarity">
    <text evidence="1">Belongs to the class IV-like SAM-binding methyltransferase superfamily. RNA methyltransferase TrmH family.</text>
</comment>
<proteinExistence type="inferred from homology"/>
<accession>A0A2J6X9S8</accession>
<dbReference type="SMART" id="SM00967">
    <property type="entry name" value="SpoU_sub_bind"/>
    <property type="match status" value="1"/>
</dbReference>
<dbReference type="PANTHER" id="PTHR46429">
    <property type="entry name" value="23S RRNA (GUANOSINE-2'-O-)-METHYLTRANSFERASE RLMB"/>
    <property type="match status" value="1"/>
</dbReference>
<dbReference type="Proteomes" id="UP000236910">
    <property type="component" value="Unassembled WGS sequence"/>
</dbReference>
<dbReference type="InterPro" id="IPR001537">
    <property type="entry name" value="SpoU_MeTrfase"/>
</dbReference>
<dbReference type="InterPro" id="IPR029026">
    <property type="entry name" value="tRNA_m1G_MTases_N"/>
</dbReference>
<dbReference type="Pfam" id="PF00588">
    <property type="entry name" value="SpoU_methylase"/>
    <property type="match status" value="1"/>
</dbReference>